<feature type="region of interest" description="Disordered" evidence="1">
    <location>
        <begin position="144"/>
        <end position="169"/>
    </location>
</feature>
<evidence type="ECO:0000313" key="2">
    <source>
        <dbReference type="EMBL" id="AEK63362.1"/>
    </source>
</evidence>
<name>G0AAR8_COLFT</name>
<protein>
    <recommendedName>
        <fullName evidence="4">DUF4124 domain-containing protein</fullName>
    </recommendedName>
</protein>
<evidence type="ECO:0000313" key="3">
    <source>
        <dbReference type="Proteomes" id="UP000008392"/>
    </source>
</evidence>
<reference evidence="2 3" key="5">
    <citation type="journal article" date="2011" name="ISME J.">
        <title>Dual transcriptional profiling of a bacterial/fungal confrontation: Collimonas fungivorans versus Aspergillus niger.</title>
        <authorList>
            <person name="Mela F."/>
            <person name="Fritsche K."/>
            <person name="de Boer W."/>
            <person name="van Veen J.A."/>
            <person name="de Graaff L.H."/>
            <person name="van den Berg M."/>
            <person name="Leveau J.H."/>
        </authorList>
    </citation>
    <scope>NUCLEOTIDE SEQUENCE [LARGE SCALE GENOMIC DNA]</scope>
    <source>
        <strain evidence="2 3">Ter331</strain>
    </source>
</reference>
<reference evidence="2 3" key="3">
    <citation type="journal article" date="2008" name="FEMS Microbiol. Ecol.">
        <title>Identification and characterization of genes underlying chitinolysis in Collimonas fungivorans Ter331.</title>
        <authorList>
            <person name="Fritsche K."/>
            <person name="de Boer W."/>
            <person name="Gerards S."/>
            <person name="van den Berg M."/>
            <person name="van Veen J.A."/>
            <person name="Leveau J.H."/>
        </authorList>
    </citation>
    <scope>NUCLEOTIDE SEQUENCE [LARGE SCALE GENOMIC DNA]</scope>
    <source>
        <strain evidence="2 3">Ter331</strain>
    </source>
</reference>
<dbReference type="AlphaFoldDB" id="G0AAR8"/>
<sequence length="200" mass="22111">MQQRLVQKDATCVVSSFAKRYTTGSIELHLRRKSMKRLLPGFLLLAAVSIAAGTAHAQSEVFLCVDQNGVKEYKNTGDTKGCKRVSLPPLTVTSSGGKPAREGAAASKPAASTPTDFPKVDNGTQKARDNDRRQILQDELKNEQQRLAGLKKDYNDGTPERQGNEKNYAKYQERVASMKEDISRSEKNIDALNRELSNLK</sequence>
<dbReference type="HOGENOM" id="CLU_099362_0_0_4"/>
<gene>
    <name evidence="2" type="ordered locus">CFU_3538</name>
</gene>
<accession>G0AAR8</accession>
<feature type="region of interest" description="Disordered" evidence="1">
    <location>
        <begin position="76"/>
        <end position="131"/>
    </location>
</feature>
<dbReference type="KEGG" id="cfu:CFU_3538"/>
<proteinExistence type="predicted"/>
<reference evidence="2 3" key="4">
    <citation type="journal article" date="2010" name="Environ. Microbiol.">
        <title>The bacterial genus Collimonas: mycophagy, weathering and other adaptive solutions to life in oligotrophic soil environments.</title>
        <authorList>
            <person name="Leveau J.H."/>
            <person name="Uroz S."/>
            <person name="de Boer W."/>
        </authorList>
    </citation>
    <scope>NUCLEOTIDE SEQUENCE [LARGE SCALE GENOMIC DNA]</scope>
    <source>
        <strain evidence="2 3">Ter331</strain>
    </source>
</reference>
<dbReference type="Proteomes" id="UP000008392">
    <property type="component" value="Chromosome"/>
</dbReference>
<dbReference type="EMBL" id="CP002745">
    <property type="protein sequence ID" value="AEK63362.1"/>
    <property type="molecule type" value="Genomic_DNA"/>
</dbReference>
<dbReference type="eggNOG" id="ENOG5032QZV">
    <property type="taxonomic scope" value="Bacteria"/>
</dbReference>
<evidence type="ECO:0008006" key="4">
    <source>
        <dbReference type="Google" id="ProtNLM"/>
    </source>
</evidence>
<evidence type="ECO:0000256" key="1">
    <source>
        <dbReference type="SAM" id="MobiDB-lite"/>
    </source>
</evidence>
<feature type="compositionally biased region" description="Low complexity" evidence="1">
    <location>
        <begin position="104"/>
        <end position="115"/>
    </location>
</feature>
<dbReference type="STRING" id="1005048.CFU_3538"/>
<keyword evidence="3" id="KW-1185">Reference proteome</keyword>
<reference evidence="2 3" key="1">
    <citation type="journal article" date="2004" name="Environ. Microbiol.">
        <title>Phylogeny-function analysis of (meta)genomic libraries: screening for expression of ribosomal RNA genes by large-insert library fluorescent in situ hybridization (LIL-FISH).</title>
        <authorList>
            <person name="Leveau J.H."/>
            <person name="Gerards S."/>
            <person name="de Boer W."/>
            <person name="van Veen J.A."/>
        </authorList>
    </citation>
    <scope>NUCLEOTIDE SEQUENCE [LARGE SCALE GENOMIC DNA]</scope>
    <source>
        <strain evidence="2 3">Ter331</strain>
    </source>
</reference>
<reference evidence="3" key="6">
    <citation type="submission" date="2011-05" db="EMBL/GenBank/DDBJ databases">
        <title>Complete sequence of Collimonas fungivorans Ter331.</title>
        <authorList>
            <person name="Leveau J.H."/>
        </authorList>
    </citation>
    <scope>NUCLEOTIDE SEQUENCE [LARGE SCALE GENOMIC DNA]</scope>
    <source>
        <strain evidence="3">Ter331</strain>
    </source>
</reference>
<organism evidence="2 3">
    <name type="scientific">Collimonas fungivorans (strain Ter331)</name>
    <dbReference type="NCBI Taxonomy" id="1005048"/>
    <lineage>
        <taxon>Bacteria</taxon>
        <taxon>Pseudomonadati</taxon>
        <taxon>Pseudomonadota</taxon>
        <taxon>Betaproteobacteria</taxon>
        <taxon>Burkholderiales</taxon>
        <taxon>Oxalobacteraceae</taxon>
        <taxon>Collimonas</taxon>
    </lineage>
</organism>
<reference evidence="2 3" key="2">
    <citation type="journal article" date="2006" name="J. Microbiol. Methods">
        <title>Genomic flank-sequencing of plasposon insertion sites for rapid identification of functional genes.</title>
        <authorList>
            <person name="Leveau J.H."/>
            <person name="Gerards S."/>
            <person name="Fritsche K."/>
            <person name="Zondag G."/>
            <person name="van Veen J.A."/>
        </authorList>
    </citation>
    <scope>NUCLEOTIDE SEQUENCE [LARGE SCALE GENOMIC DNA]</scope>
    <source>
        <strain evidence="2 3">Ter331</strain>
    </source>
</reference>